<feature type="chain" id="PRO_5045686347" evidence="1">
    <location>
        <begin position="23"/>
        <end position="270"/>
    </location>
</feature>
<dbReference type="SUPFAM" id="SSF53955">
    <property type="entry name" value="Lysozyme-like"/>
    <property type="match status" value="1"/>
</dbReference>
<dbReference type="Gene3D" id="1.10.8.350">
    <property type="entry name" value="Bacterial muramidase"/>
    <property type="match status" value="1"/>
</dbReference>
<keyword evidence="1" id="KW-0732">Signal</keyword>
<comment type="caution">
    <text evidence="3">The sequence shown here is derived from an EMBL/GenBank/DDBJ whole genome shotgun (WGS) entry which is preliminary data.</text>
</comment>
<evidence type="ECO:0000313" key="3">
    <source>
        <dbReference type="EMBL" id="MDX6806893.1"/>
    </source>
</evidence>
<evidence type="ECO:0000313" key="4">
    <source>
        <dbReference type="Proteomes" id="UP001274321"/>
    </source>
</evidence>
<proteinExistence type="predicted"/>
<dbReference type="InterPro" id="IPR043426">
    <property type="entry name" value="MltB-like"/>
</dbReference>
<sequence>MNRFAKWLVVVGAAVTASPALAAQCVQPGGFSGFITQMKSEAAAQGVGQKGLAVLNSVSYDAGVISYDRKVRASFKGSFEQFAASRVTAGRVSKARSYLKSHAALFTKIESQFGVPAPVILAIWGMETDFGAVTGKKPIINGLASLASDCRRPELFQRELIAVLKIVDQNILSVSELRGAGHGELGQTQFLPSSYLKFAVDYDGDGKKDLMRSSTDVLASTANYLRGYGWQRGGNWQPGSANFAVLSEWNKSPNYQRAIALFADKVAAGS</sequence>
<dbReference type="RefSeq" id="WP_319845014.1">
    <property type="nucleotide sequence ID" value="NZ_JAXAFJ010000007.1"/>
</dbReference>
<dbReference type="EMBL" id="JAXAFJ010000007">
    <property type="protein sequence ID" value="MDX6806893.1"/>
    <property type="molecule type" value="Genomic_DNA"/>
</dbReference>
<evidence type="ECO:0000256" key="1">
    <source>
        <dbReference type="SAM" id="SignalP"/>
    </source>
</evidence>
<protein>
    <submittedName>
        <fullName evidence="3">Lytic murein transglycosylase</fullName>
    </submittedName>
</protein>
<dbReference type="Proteomes" id="UP001274321">
    <property type="component" value="Unassembled WGS sequence"/>
</dbReference>
<gene>
    <name evidence="3" type="ORF">SCD90_12535</name>
</gene>
<dbReference type="Gene3D" id="1.10.530.10">
    <property type="match status" value="1"/>
</dbReference>
<feature type="domain" description="Transglycosylase SLT" evidence="2">
    <location>
        <begin position="31"/>
        <end position="237"/>
    </location>
</feature>
<dbReference type="InterPro" id="IPR031304">
    <property type="entry name" value="SLT_2"/>
</dbReference>
<reference evidence="3 4" key="1">
    <citation type="submission" date="2023-11" db="EMBL/GenBank/DDBJ databases">
        <authorList>
            <person name="Bao R."/>
        </authorList>
    </citation>
    <scope>NUCLEOTIDE SEQUENCE [LARGE SCALE GENOMIC DNA]</scope>
    <source>
        <strain evidence="3 4">PJ23</strain>
    </source>
</reference>
<dbReference type="Pfam" id="PF13406">
    <property type="entry name" value="SLT_2"/>
    <property type="match status" value="1"/>
</dbReference>
<dbReference type="PANTHER" id="PTHR30163">
    <property type="entry name" value="MEMBRANE-BOUND LYTIC MUREIN TRANSGLYCOSYLASE B"/>
    <property type="match status" value="1"/>
</dbReference>
<feature type="signal peptide" evidence="1">
    <location>
        <begin position="1"/>
        <end position="22"/>
    </location>
</feature>
<name>A0ABU4RRT6_9HYPH</name>
<accession>A0ABU4RRT6</accession>
<dbReference type="PANTHER" id="PTHR30163:SF8">
    <property type="entry name" value="LYTIC MUREIN TRANSGLYCOSYLASE"/>
    <property type="match status" value="1"/>
</dbReference>
<dbReference type="InterPro" id="IPR023346">
    <property type="entry name" value="Lysozyme-like_dom_sf"/>
</dbReference>
<organism evidence="3 4">
    <name type="scientific">Terrihabitans rhizophilus</name>
    <dbReference type="NCBI Taxonomy" id="3092662"/>
    <lineage>
        <taxon>Bacteria</taxon>
        <taxon>Pseudomonadati</taxon>
        <taxon>Pseudomonadota</taxon>
        <taxon>Alphaproteobacteria</taxon>
        <taxon>Hyphomicrobiales</taxon>
        <taxon>Terrihabitans</taxon>
    </lineage>
</organism>
<keyword evidence="4" id="KW-1185">Reference proteome</keyword>
<evidence type="ECO:0000259" key="2">
    <source>
        <dbReference type="Pfam" id="PF13406"/>
    </source>
</evidence>